<dbReference type="OrthoDB" id="285309at2759"/>
<feature type="transmembrane region" description="Helical" evidence="1">
    <location>
        <begin position="94"/>
        <end position="117"/>
    </location>
</feature>
<accession>A0A1R2B5F0</accession>
<keyword evidence="1" id="KW-0472">Membrane</keyword>
<proteinExistence type="predicted"/>
<evidence type="ECO:0000256" key="1">
    <source>
        <dbReference type="SAM" id="Phobius"/>
    </source>
</evidence>
<dbReference type="AlphaFoldDB" id="A0A1R2B5F0"/>
<evidence type="ECO:0000313" key="3">
    <source>
        <dbReference type="Proteomes" id="UP000187209"/>
    </source>
</evidence>
<keyword evidence="3" id="KW-1185">Reference proteome</keyword>
<name>A0A1R2B5F0_9CILI</name>
<keyword evidence="1" id="KW-0812">Transmembrane</keyword>
<dbReference type="EMBL" id="MPUH01000941">
    <property type="protein sequence ID" value="OMJ71966.1"/>
    <property type="molecule type" value="Genomic_DNA"/>
</dbReference>
<sequence>MEEKILPLVDYGLLGMILISSINCLARADFNFIFGLVTYYLWINLKNKEEDRADLGKKIIFLNLALLVLDLICLVSLSNVWGEDTDVYASIHNFVLFMSWLNFFIRIGVVVAMLYVFKDVVKNLGLANGKASPYDMGPR</sequence>
<organism evidence="2 3">
    <name type="scientific">Stentor coeruleus</name>
    <dbReference type="NCBI Taxonomy" id="5963"/>
    <lineage>
        <taxon>Eukaryota</taxon>
        <taxon>Sar</taxon>
        <taxon>Alveolata</taxon>
        <taxon>Ciliophora</taxon>
        <taxon>Postciliodesmatophora</taxon>
        <taxon>Heterotrichea</taxon>
        <taxon>Heterotrichida</taxon>
        <taxon>Stentoridae</taxon>
        <taxon>Stentor</taxon>
    </lineage>
</organism>
<gene>
    <name evidence="2" type="ORF">SteCoe_29701</name>
</gene>
<keyword evidence="1" id="KW-1133">Transmembrane helix</keyword>
<dbReference type="Proteomes" id="UP000187209">
    <property type="component" value="Unassembled WGS sequence"/>
</dbReference>
<comment type="caution">
    <text evidence="2">The sequence shown here is derived from an EMBL/GenBank/DDBJ whole genome shotgun (WGS) entry which is preliminary data.</text>
</comment>
<reference evidence="2 3" key="1">
    <citation type="submission" date="2016-11" db="EMBL/GenBank/DDBJ databases">
        <title>The macronuclear genome of Stentor coeruleus: a giant cell with tiny introns.</title>
        <authorList>
            <person name="Slabodnick M."/>
            <person name="Ruby J.G."/>
            <person name="Reiff S.B."/>
            <person name="Swart E.C."/>
            <person name="Gosai S."/>
            <person name="Prabakaran S."/>
            <person name="Witkowska E."/>
            <person name="Larue G.E."/>
            <person name="Fisher S."/>
            <person name="Freeman R.M."/>
            <person name="Gunawardena J."/>
            <person name="Chu W."/>
            <person name="Stover N.A."/>
            <person name="Gregory B.D."/>
            <person name="Nowacki M."/>
            <person name="Derisi J."/>
            <person name="Roy S.W."/>
            <person name="Marshall W.F."/>
            <person name="Sood P."/>
        </authorList>
    </citation>
    <scope>NUCLEOTIDE SEQUENCE [LARGE SCALE GENOMIC DNA]</scope>
    <source>
        <strain evidence="2">WM001</strain>
    </source>
</reference>
<feature type="transmembrane region" description="Helical" evidence="1">
    <location>
        <begin position="12"/>
        <end position="41"/>
    </location>
</feature>
<evidence type="ECO:0000313" key="2">
    <source>
        <dbReference type="EMBL" id="OMJ71966.1"/>
    </source>
</evidence>
<feature type="transmembrane region" description="Helical" evidence="1">
    <location>
        <begin position="61"/>
        <end position="82"/>
    </location>
</feature>
<protein>
    <submittedName>
        <fullName evidence="2">Uncharacterized protein</fullName>
    </submittedName>
</protein>